<dbReference type="WBParaSite" id="ES5_v2.g24203.t1">
    <property type="protein sequence ID" value="ES5_v2.g24203.t1"/>
    <property type="gene ID" value="ES5_v2.g24203"/>
</dbReference>
<accession>A0AC34G3H2</accession>
<sequence length="524" mass="59373">IPSNEEKAAESQKAYGLILKDVPSNYIDKIFTDLGCVDSFLSSLIKSSTKESVQLRQTCAKIVAYFLHSDWTFLSALVKRLNDKAVDNENYKNLLIIFLKALKPNNGIPKSDTVICAQTWINVYQMEADTLKSKQFRPKKGLSKLFVTLSTLLQSPSFSPENLSKQGPAIISVVFDLLLIFIQTTRLCYLAEVEVKQEPKVTQKLLDYYLLTDNFGGISLAEQSNSLDRAVDTVIINGYVSGLKDYFVDSERFLKVKNLKEQIIEKYTVEKLSANRETRNHIFAAFFALLQTRFSSTFDEMEDYIFELFTENDCLSSIAIKFATAYLDVIRGSKHFAEFASVVIFTASNILASQKFFPLSTAVLAEVKRSLAVTSFIKYIIELPSKITILVDQFPIIGRMISRMIANLMKFRHLMNEISGKESYAVRDPVFIELLSYYDHYQKQLSNLTKQLIALNNPIIIRQLPFVISNCLTGEREGNLPTYNLLSGCDEASLSLMSTALPLIEKRRFGVMFPSFVESNRFTG</sequence>
<evidence type="ECO:0000313" key="1">
    <source>
        <dbReference type="Proteomes" id="UP000887579"/>
    </source>
</evidence>
<reference evidence="2" key="1">
    <citation type="submission" date="2022-11" db="UniProtKB">
        <authorList>
            <consortium name="WormBaseParasite"/>
        </authorList>
    </citation>
    <scope>IDENTIFICATION</scope>
</reference>
<dbReference type="Proteomes" id="UP000887579">
    <property type="component" value="Unplaced"/>
</dbReference>
<organism evidence="1 2">
    <name type="scientific">Panagrolaimus sp. ES5</name>
    <dbReference type="NCBI Taxonomy" id="591445"/>
    <lineage>
        <taxon>Eukaryota</taxon>
        <taxon>Metazoa</taxon>
        <taxon>Ecdysozoa</taxon>
        <taxon>Nematoda</taxon>
        <taxon>Chromadorea</taxon>
        <taxon>Rhabditida</taxon>
        <taxon>Tylenchina</taxon>
        <taxon>Panagrolaimomorpha</taxon>
        <taxon>Panagrolaimoidea</taxon>
        <taxon>Panagrolaimidae</taxon>
        <taxon>Panagrolaimus</taxon>
    </lineage>
</organism>
<evidence type="ECO:0000313" key="2">
    <source>
        <dbReference type="WBParaSite" id="ES5_v2.g24203.t1"/>
    </source>
</evidence>
<protein>
    <submittedName>
        <fullName evidence="2">Uncharacterized protein</fullName>
    </submittedName>
</protein>
<name>A0AC34G3H2_9BILA</name>
<proteinExistence type="predicted"/>